<reference evidence="11" key="1">
    <citation type="submission" date="2023-11" db="UniProtKB">
        <authorList>
            <consortium name="WormBaseParasite"/>
        </authorList>
    </citation>
    <scope>IDENTIFICATION</scope>
</reference>
<comment type="subcellular location">
    <subcellularLocation>
        <location evidence="1">Membrane</location>
        <topology evidence="1">Multi-pass membrane protein</topology>
    </subcellularLocation>
</comment>
<feature type="transmembrane region" description="Helical" evidence="6">
    <location>
        <begin position="396"/>
        <end position="416"/>
    </location>
</feature>
<keyword evidence="4 6" id="KW-0472">Membrane</keyword>
<evidence type="ECO:0000256" key="7">
    <source>
        <dbReference type="SAM" id="SignalP"/>
    </source>
</evidence>
<keyword evidence="2 6" id="KW-0812">Transmembrane</keyword>
<feature type="domain" description="Neurotransmitter-gated ion-channel ligand-binding" evidence="8">
    <location>
        <begin position="49"/>
        <end position="157"/>
    </location>
</feature>
<keyword evidence="3 6" id="KW-1133">Transmembrane helix</keyword>
<dbReference type="InterPro" id="IPR006029">
    <property type="entry name" value="Neurotrans-gated_channel_TM"/>
</dbReference>
<evidence type="ECO:0000259" key="9">
    <source>
        <dbReference type="Pfam" id="PF02932"/>
    </source>
</evidence>
<dbReference type="InterPro" id="IPR036719">
    <property type="entry name" value="Neuro-gated_channel_TM_sf"/>
</dbReference>
<evidence type="ECO:0000313" key="10">
    <source>
        <dbReference type="Proteomes" id="UP000050791"/>
    </source>
</evidence>
<feature type="signal peptide" evidence="7">
    <location>
        <begin position="1"/>
        <end position="26"/>
    </location>
</feature>
<feature type="domain" description="Neurotransmitter-gated ion-channel transmembrane" evidence="9">
    <location>
        <begin position="187"/>
        <end position="407"/>
    </location>
</feature>
<feature type="transmembrane region" description="Helical" evidence="6">
    <location>
        <begin position="281"/>
        <end position="298"/>
    </location>
</feature>
<accession>A0AA85BYS6</accession>
<evidence type="ECO:0000259" key="8">
    <source>
        <dbReference type="Pfam" id="PF02931"/>
    </source>
</evidence>
<dbReference type="Gene3D" id="1.20.58.390">
    <property type="entry name" value="Neurotransmitter-gated ion-channel transmembrane domain"/>
    <property type="match status" value="1"/>
</dbReference>
<dbReference type="SUPFAM" id="SSF63712">
    <property type="entry name" value="Nicotinic receptor ligand binding domain-like"/>
    <property type="match status" value="1"/>
</dbReference>
<dbReference type="Gene3D" id="2.70.170.10">
    <property type="entry name" value="Neurotransmitter-gated ion-channel ligand-binding domain"/>
    <property type="match status" value="1"/>
</dbReference>
<organism evidence="10 11">
    <name type="scientific">Schistosoma mattheei</name>
    <dbReference type="NCBI Taxonomy" id="31246"/>
    <lineage>
        <taxon>Eukaryota</taxon>
        <taxon>Metazoa</taxon>
        <taxon>Spiralia</taxon>
        <taxon>Lophotrochozoa</taxon>
        <taxon>Platyhelminthes</taxon>
        <taxon>Trematoda</taxon>
        <taxon>Digenea</taxon>
        <taxon>Strigeidida</taxon>
        <taxon>Schistosomatoidea</taxon>
        <taxon>Schistosomatidae</taxon>
        <taxon>Schistosoma</taxon>
    </lineage>
</organism>
<feature type="compositionally biased region" description="Low complexity" evidence="5">
    <location>
        <begin position="348"/>
        <end position="367"/>
    </location>
</feature>
<evidence type="ECO:0000256" key="1">
    <source>
        <dbReference type="ARBA" id="ARBA00004141"/>
    </source>
</evidence>
<dbReference type="SUPFAM" id="SSF90112">
    <property type="entry name" value="Neurotransmitter-gated ion-channel transmembrane pore"/>
    <property type="match status" value="1"/>
</dbReference>
<dbReference type="Pfam" id="PF02931">
    <property type="entry name" value="Neur_chan_LBD"/>
    <property type="match status" value="1"/>
</dbReference>
<feature type="chain" id="PRO_5041661193" description="Neur_chan_LBD domain-containing protein" evidence="7">
    <location>
        <begin position="27"/>
        <end position="424"/>
    </location>
</feature>
<dbReference type="InterPro" id="IPR038050">
    <property type="entry name" value="Neuro_actylchol_rec"/>
</dbReference>
<dbReference type="WBParaSite" id="SMTH1_910.1">
    <property type="protein sequence ID" value="SMTH1_910.1"/>
    <property type="gene ID" value="SMTH1_910"/>
</dbReference>
<evidence type="ECO:0008006" key="12">
    <source>
        <dbReference type="Google" id="ProtNLM"/>
    </source>
</evidence>
<keyword evidence="7" id="KW-0732">Signal</keyword>
<feature type="transmembrane region" description="Helical" evidence="6">
    <location>
        <begin position="182"/>
        <end position="205"/>
    </location>
</feature>
<evidence type="ECO:0000313" key="11">
    <source>
        <dbReference type="WBParaSite" id="SMTH1_910.1"/>
    </source>
</evidence>
<evidence type="ECO:0000256" key="4">
    <source>
        <dbReference type="ARBA" id="ARBA00023136"/>
    </source>
</evidence>
<feature type="transmembrane region" description="Helical" evidence="6">
    <location>
        <begin position="212"/>
        <end position="229"/>
    </location>
</feature>
<dbReference type="InterPro" id="IPR036734">
    <property type="entry name" value="Neur_chan_lig-bd_sf"/>
</dbReference>
<dbReference type="AlphaFoldDB" id="A0AA85BYS6"/>
<dbReference type="CDD" id="cd19051">
    <property type="entry name" value="LGIC_TM_cation"/>
    <property type="match status" value="1"/>
</dbReference>
<dbReference type="GO" id="GO:0005230">
    <property type="term" value="F:extracellular ligand-gated monoatomic ion channel activity"/>
    <property type="evidence" value="ECO:0007669"/>
    <property type="project" value="InterPro"/>
</dbReference>
<evidence type="ECO:0000256" key="3">
    <source>
        <dbReference type="ARBA" id="ARBA00022989"/>
    </source>
</evidence>
<evidence type="ECO:0000256" key="5">
    <source>
        <dbReference type="SAM" id="MobiDB-lite"/>
    </source>
</evidence>
<evidence type="ECO:0000256" key="2">
    <source>
        <dbReference type="ARBA" id="ARBA00022692"/>
    </source>
</evidence>
<sequence>MLKSLFYRLLIIIQLILLLYNYDCQCYELSEQLLIKQLLSNYEIASRPIQYDEKNQILHTSLLIQLKWIDETIQLRILVLPSSRIWTPDLYVYNNADDGKNGLLDVSHSRVRVSQKGEVTWNLPVSIRSSCNVDVLYFPFDHQLCNIQLASWIYDHNYRITVGGQNITQINLRIHIYRRAIFYTYTVIAPSILLCILTIFSFWLPSGNVKKIDMGLTVFLFLYFLQVMIAENTPESNSTPLIGTFLTMVMTLNSISLIFATIVLHIHRRSKNDPCPIPHPLLWRLIIGIFGYLAMIPYKKMNQYSTHLNCNHNNYINNDHISYKPYKRDYRKSIIDERDLNEHEQLHNSNDPITDSNNNNNNNIDPYNPTIVTNEEYSKEVNIRRWLYIARVVDRLLFQVYLITTIISIFVFLIYLPNSYDIKL</sequence>
<dbReference type="InterPro" id="IPR006202">
    <property type="entry name" value="Neur_chan_lig-bd"/>
</dbReference>
<dbReference type="InterPro" id="IPR006201">
    <property type="entry name" value="Neur_channel"/>
</dbReference>
<dbReference type="GO" id="GO:0004888">
    <property type="term" value="F:transmembrane signaling receptor activity"/>
    <property type="evidence" value="ECO:0007669"/>
    <property type="project" value="InterPro"/>
</dbReference>
<feature type="region of interest" description="Disordered" evidence="5">
    <location>
        <begin position="346"/>
        <end position="367"/>
    </location>
</feature>
<name>A0AA85BYS6_9TREM</name>
<dbReference type="InterPro" id="IPR018000">
    <property type="entry name" value="Neurotransmitter_ion_chnl_CS"/>
</dbReference>
<dbReference type="Pfam" id="PF02932">
    <property type="entry name" value="Neur_chan_memb"/>
    <property type="match status" value="1"/>
</dbReference>
<proteinExistence type="predicted"/>
<dbReference type="GO" id="GO:0016020">
    <property type="term" value="C:membrane"/>
    <property type="evidence" value="ECO:0007669"/>
    <property type="project" value="UniProtKB-SubCell"/>
</dbReference>
<feature type="transmembrane region" description="Helical" evidence="6">
    <location>
        <begin position="241"/>
        <end position="260"/>
    </location>
</feature>
<dbReference type="Proteomes" id="UP000050791">
    <property type="component" value="Unassembled WGS sequence"/>
</dbReference>
<dbReference type="PROSITE" id="PS00236">
    <property type="entry name" value="NEUROTR_ION_CHANNEL"/>
    <property type="match status" value="1"/>
</dbReference>
<dbReference type="PANTHER" id="PTHR18945">
    <property type="entry name" value="NEUROTRANSMITTER GATED ION CHANNEL"/>
    <property type="match status" value="1"/>
</dbReference>
<evidence type="ECO:0000256" key="6">
    <source>
        <dbReference type="SAM" id="Phobius"/>
    </source>
</evidence>
<protein>
    <recommendedName>
        <fullName evidence="12">Neur_chan_LBD domain-containing protein</fullName>
    </recommendedName>
</protein>